<gene>
    <name evidence="2" type="ORF">EI16_10735</name>
</gene>
<dbReference type="CDD" id="cd07344">
    <property type="entry name" value="M48_yhfN_like"/>
    <property type="match status" value="1"/>
</dbReference>
<feature type="domain" description="YgjP-like metallopeptidase" evidence="1">
    <location>
        <begin position="21"/>
        <end position="230"/>
    </location>
</feature>
<dbReference type="Pfam" id="PF01863">
    <property type="entry name" value="YgjP-like"/>
    <property type="match status" value="1"/>
</dbReference>
<dbReference type="PANTHER" id="PTHR30399:SF1">
    <property type="entry name" value="UTP PYROPHOSPHATASE"/>
    <property type="match status" value="1"/>
</dbReference>
<evidence type="ECO:0000313" key="3">
    <source>
        <dbReference type="Proteomes" id="UP000027341"/>
    </source>
</evidence>
<dbReference type="AlphaFoldDB" id="A0A066ZTC9"/>
<keyword evidence="3" id="KW-1185">Reference proteome</keyword>
<protein>
    <recommendedName>
        <fullName evidence="1">YgjP-like metallopeptidase domain-containing protein</fullName>
    </recommendedName>
</protein>
<evidence type="ECO:0000313" key="2">
    <source>
        <dbReference type="EMBL" id="KDN96717.1"/>
    </source>
</evidence>
<evidence type="ECO:0000259" key="1">
    <source>
        <dbReference type="Pfam" id="PF01863"/>
    </source>
</evidence>
<accession>A0A066ZTC9</accession>
<comment type="caution">
    <text evidence="2">The sequence shown here is derived from an EMBL/GenBank/DDBJ whole genome shotgun (WGS) entry which is preliminary data.</text>
</comment>
<dbReference type="PANTHER" id="PTHR30399">
    <property type="entry name" value="UNCHARACTERIZED PROTEIN YGJP"/>
    <property type="match status" value="1"/>
</dbReference>
<name>A0A066ZTC9_HYDMR</name>
<sequence length="240" mass="27840">MHFTLGNHELEIIKTTRKGSIGLRVEPNRIALMVPKQLADAAITAFVESEQGWLLQQIEAHQSQMPKQLVMKSGHELLLFGDKVMFKEDHHTPVKKMHLTHDDTCITVFCKQSRVLKNERHHIYRHLVDFFHQQLIDHLTPQVTEWEKRIGVQTQSVQIKSYRSRWGSCYSDGRVQFNWKLVMAPKAVINYVVVHELCHLVHANHSAAFWNLVEQHCPDFETHKAWLKENGAALISFQAA</sequence>
<dbReference type="InterPro" id="IPR053136">
    <property type="entry name" value="UTP_pyrophosphatase-like"/>
</dbReference>
<dbReference type="InterPro" id="IPR002725">
    <property type="entry name" value="YgjP-like_metallopeptidase"/>
</dbReference>
<dbReference type="EMBL" id="JMIU01000001">
    <property type="protein sequence ID" value="KDN96717.1"/>
    <property type="molecule type" value="Genomic_DNA"/>
</dbReference>
<dbReference type="RefSeq" id="WP_051623165.1">
    <property type="nucleotide sequence ID" value="NZ_AP020335.1"/>
</dbReference>
<proteinExistence type="predicted"/>
<reference evidence="2 3" key="1">
    <citation type="submission" date="2014-04" db="EMBL/GenBank/DDBJ databases">
        <title>Draft genome sequence of Hydrogenovibrio marinus MH-110, a model organism for aerobic H2 metabolism.</title>
        <authorList>
            <person name="Cha H.J."/>
            <person name="Jo B.H."/>
            <person name="Hwang B.H."/>
        </authorList>
    </citation>
    <scope>NUCLEOTIDE SEQUENCE [LARGE SCALE GENOMIC DNA]</scope>
    <source>
        <strain evidence="2 3">MH-110</strain>
    </source>
</reference>
<dbReference type="Gene3D" id="3.30.2010.10">
    <property type="entry name" value="Metalloproteases ('zincins'), catalytic domain"/>
    <property type="match status" value="1"/>
</dbReference>
<dbReference type="Proteomes" id="UP000027341">
    <property type="component" value="Unassembled WGS sequence"/>
</dbReference>
<organism evidence="2 3">
    <name type="scientific">Hydrogenovibrio marinus</name>
    <dbReference type="NCBI Taxonomy" id="28885"/>
    <lineage>
        <taxon>Bacteria</taxon>
        <taxon>Pseudomonadati</taxon>
        <taxon>Pseudomonadota</taxon>
        <taxon>Gammaproteobacteria</taxon>
        <taxon>Thiotrichales</taxon>
        <taxon>Piscirickettsiaceae</taxon>
        <taxon>Hydrogenovibrio</taxon>
    </lineage>
</organism>